<evidence type="ECO:0000256" key="1">
    <source>
        <dbReference type="SAM" id="SignalP"/>
    </source>
</evidence>
<reference evidence="2 3" key="1">
    <citation type="submission" date="2014-07" db="EMBL/GenBank/DDBJ databases">
        <title>Genome of Chryseobacterium formosense LMG 24722.</title>
        <authorList>
            <person name="Pipes S.E."/>
            <person name="Stropko S.J."/>
            <person name="Newman J.D."/>
        </authorList>
    </citation>
    <scope>NUCLEOTIDE SEQUENCE [LARGE SCALE GENOMIC DNA]</scope>
    <source>
        <strain evidence="2 3">LMG 24722</strain>
    </source>
</reference>
<sequence>MKRYTLLSVLMLLIFNVTSAQTSSVFGSVTEAKTKIENTVPLVLEHLKKISDAQGDATVLSNGKTALKKEYDAVALEFDLYKGNMASCIVNKSKTATKCMNYHTQYFRNTLGNYDNFINYITKKNGYLGVEDDSVKKDFKPTEIATKIDTDFAAASKAVKRLKGNNKSSYFEQVKSEDYKLAPFETLANK</sequence>
<organism evidence="2 3">
    <name type="scientific">Chryseobacterium formosense</name>
    <dbReference type="NCBI Taxonomy" id="236814"/>
    <lineage>
        <taxon>Bacteria</taxon>
        <taxon>Pseudomonadati</taxon>
        <taxon>Bacteroidota</taxon>
        <taxon>Flavobacteriia</taxon>
        <taxon>Flavobacteriales</taxon>
        <taxon>Weeksellaceae</taxon>
        <taxon>Chryseobacterium group</taxon>
        <taxon>Chryseobacterium</taxon>
    </lineage>
</organism>
<feature type="chain" id="PRO_5001800762" evidence="1">
    <location>
        <begin position="21"/>
        <end position="190"/>
    </location>
</feature>
<name>A0A085Z8U7_9FLAO</name>
<evidence type="ECO:0000313" key="3">
    <source>
        <dbReference type="Proteomes" id="UP000028713"/>
    </source>
</evidence>
<accession>A0A085Z8U7</accession>
<dbReference type="EMBL" id="JPRP01000001">
    <property type="protein sequence ID" value="KFF00861.1"/>
    <property type="molecule type" value="Genomic_DNA"/>
</dbReference>
<dbReference type="Proteomes" id="UP000028713">
    <property type="component" value="Unassembled WGS sequence"/>
</dbReference>
<feature type="signal peptide" evidence="1">
    <location>
        <begin position="1"/>
        <end position="20"/>
    </location>
</feature>
<dbReference type="OrthoDB" id="1271032at2"/>
<keyword evidence="1" id="KW-0732">Signal</keyword>
<dbReference type="eggNOG" id="ENOG502ZZBJ">
    <property type="taxonomic scope" value="Bacteria"/>
</dbReference>
<protein>
    <submittedName>
        <fullName evidence="2">Uncharacterized protein</fullName>
    </submittedName>
</protein>
<keyword evidence="3" id="KW-1185">Reference proteome</keyword>
<comment type="caution">
    <text evidence="2">The sequence shown here is derived from an EMBL/GenBank/DDBJ whole genome shotgun (WGS) entry which is preliminary data.</text>
</comment>
<gene>
    <name evidence="2" type="ORF">IX39_09655</name>
</gene>
<dbReference type="AlphaFoldDB" id="A0A085Z8U7"/>
<dbReference type="RefSeq" id="WP_034675654.1">
    <property type="nucleotide sequence ID" value="NZ_FPAP01000001.1"/>
</dbReference>
<evidence type="ECO:0000313" key="2">
    <source>
        <dbReference type="EMBL" id="KFF00861.1"/>
    </source>
</evidence>
<proteinExistence type="predicted"/>